<feature type="chain" id="PRO_5035239944" description="alpha-L-fucosidase" evidence="6">
    <location>
        <begin position="20"/>
        <end position="700"/>
    </location>
</feature>
<dbReference type="Pfam" id="PF07691">
    <property type="entry name" value="PA14"/>
    <property type="match status" value="1"/>
</dbReference>
<proteinExistence type="inferred from homology"/>
<dbReference type="FunFam" id="3.20.20.80:FF:000052">
    <property type="entry name" value="Putative alpha-L-fucosidase 1"/>
    <property type="match status" value="1"/>
</dbReference>
<dbReference type="SMART" id="SM00758">
    <property type="entry name" value="PA14"/>
    <property type="match status" value="1"/>
</dbReference>
<evidence type="ECO:0000259" key="8">
    <source>
        <dbReference type="PROSITE" id="PS51820"/>
    </source>
</evidence>
<dbReference type="InterPro" id="IPR000933">
    <property type="entry name" value="Glyco_hydro_29"/>
</dbReference>
<evidence type="ECO:0000256" key="6">
    <source>
        <dbReference type="SAM" id="SignalP"/>
    </source>
</evidence>
<evidence type="ECO:0000256" key="2">
    <source>
        <dbReference type="ARBA" id="ARBA00012662"/>
    </source>
</evidence>
<dbReference type="PANTHER" id="PTHR10030:SF37">
    <property type="entry name" value="ALPHA-L-FUCOSIDASE-RELATED"/>
    <property type="match status" value="1"/>
</dbReference>
<dbReference type="InterPro" id="IPR011658">
    <property type="entry name" value="PA14_dom"/>
</dbReference>
<dbReference type="Gene3D" id="2.60.120.260">
    <property type="entry name" value="Galactose-binding domain-like"/>
    <property type="match status" value="1"/>
</dbReference>
<dbReference type="Proteomes" id="UP000662873">
    <property type="component" value="Chromosome"/>
</dbReference>
<evidence type="ECO:0000256" key="5">
    <source>
        <dbReference type="ARBA" id="ARBA00023295"/>
    </source>
</evidence>
<dbReference type="PANTHER" id="PTHR10030">
    <property type="entry name" value="ALPHA-L-FUCOSIDASE"/>
    <property type="match status" value="1"/>
</dbReference>
<dbReference type="SUPFAM" id="SSF56988">
    <property type="entry name" value="Anthrax protective antigen"/>
    <property type="match status" value="1"/>
</dbReference>
<evidence type="ECO:0000313" key="10">
    <source>
        <dbReference type="Proteomes" id="UP000662873"/>
    </source>
</evidence>
<keyword evidence="4" id="KW-0378">Hydrolase</keyword>
<dbReference type="InterPro" id="IPR059177">
    <property type="entry name" value="GH29D-like_dom"/>
</dbReference>
<dbReference type="InterPro" id="IPR000421">
    <property type="entry name" value="FA58C"/>
</dbReference>
<sequence>MKYLAIVAAALTMSSPGLQQTEPEPLEPTPSPRQLAWQRLEYYAFVHFGPNTFTDREWGEGTESPETFLPTALDCRQWARVAKEAGMKGIILTAKHHDGFCLWPSKQSRHTVAQSRWKQGKGDVVRELSDACKEFGLEFGVYVSPWDRNHPKYGTPEYNDVFVATLTELLTGYGPIFEVWFDGANGEGPNGKRQEYDWPRFIATVRSLQPEAVIFSDAGPDVRWVGNEQGFAGETNWSLLNRDEFVPGTPRYRELTQGHENGSHWVPAECDVSIRPGWFYHPSEDGQVKSVQHLLGIYLLSVGRNANLLLNLPVDRRGLVHENDVGRLRELRKVLDTIFAHDLARGADVSASNARSDGFSPARAVDGDPESFWATTNATRSAWLELRFPSPTPLNTVVLREPIRLGQRVKSFRVQAQVEGQWVLIGLGTTIGNRRIVTTDTVYATALRVGIEDSKACPLLSSVEVYAAPPTAFIDTPDRDFLDSLRVTLSSDDSRAEIRYTLDGAEPTQASPLYRGPFELRESATLKARAFRGGKGSLWPTEATFKKHDAASLKKPIHFVRKPEDGLLCEVFEVSLQSLADFKGGQSTRKEVVSTPALGAQTRDEQFALRFSGVFLAPEDGLYAFSLTSDDGSRLWMHDELTVDNDGLHGPATRRAVVGLKAGYHPLRIEYFNGTGGRELKVEVVGPGGKKLGGRENWAH</sequence>
<dbReference type="InterPro" id="IPR017853">
    <property type="entry name" value="GH"/>
</dbReference>
<dbReference type="KEGG" id="npy:NPRO_13380"/>
<dbReference type="AlphaFoldDB" id="A0A809R834"/>
<dbReference type="SUPFAM" id="SSF51445">
    <property type="entry name" value="(Trans)glycosidases"/>
    <property type="match status" value="1"/>
</dbReference>
<evidence type="ECO:0000313" key="9">
    <source>
        <dbReference type="EMBL" id="BBO23743.1"/>
    </source>
</evidence>
<evidence type="ECO:0000256" key="1">
    <source>
        <dbReference type="ARBA" id="ARBA00007951"/>
    </source>
</evidence>
<dbReference type="EMBL" id="AP021858">
    <property type="protein sequence ID" value="BBO23743.1"/>
    <property type="molecule type" value="Genomic_DNA"/>
</dbReference>
<gene>
    <name evidence="9" type="ORF">NPRO_13380</name>
</gene>
<dbReference type="SUPFAM" id="SSF49785">
    <property type="entry name" value="Galactose-binding domain-like"/>
    <property type="match status" value="1"/>
</dbReference>
<dbReference type="PROSITE" id="PS51820">
    <property type="entry name" value="PA14"/>
    <property type="match status" value="1"/>
</dbReference>
<keyword evidence="5" id="KW-0326">Glycosidase</keyword>
<feature type="signal peptide" evidence="6">
    <location>
        <begin position="1"/>
        <end position="19"/>
    </location>
</feature>
<dbReference type="GO" id="GO:0005764">
    <property type="term" value="C:lysosome"/>
    <property type="evidence" value="ECO:0007669"/>
    <property type="project" value="TreeGrafter"/>
</dbReference>
<evidence type="ECO:0000256" key="3">
    <source>
        <dbReference type="ARBA" id="ARBA00022729"/>
    </source>
</evidence>
<dbReference type="GO" id="GO:0016139">
    <property type="term" value="P:glycoside catabolic process"/>
    <property type="evidence" value="ECO:0007669"/>
    <property type="project" value="TreeGrafter"/>
</dbReference>
<dbReference type="InterPro" id="IPR057739">
    <property type="entry name" value="Glyco_hydro_29_N"/>
</dbReference>
<dbReference type="PROSITE" id="PS50022">
    <property type="entry name" value="FA58C_3"/>
    <property type="match status" value="1"/>
</dbReference>
<evidence type="ECO:0000256" key="4">
    <source>
        <dbReference type="ARBA" id="ARBA00022801"/>
    </source>
</evidence>
<dbReference type="InterPro" id="IPR008979">
    <property type="entry name" value="Galactose-bd-like_sf"/>
</dbReference>
<dbReference type="Gene3D" id="3.90.182.10">
    <property type="entry name" value="Toxin - Anthrax Protective Antigen,domain 1"/>
    <property type="match status" value="1"/>
</dbReference>
<comment type="similarity">
    <text evidence="1">Belongs to the glycosyl hydrolase 29 family.</text>
</comment>
<dbReference type="EC" id="3.2.1.51" evidence="2"/>
<accession>A0A809R834</accession>
<dbReference type="SMART" id="SM00812">
    <property type="entry name" value="Alpha_L_fucos"/>
    <property type="match status" value="1"/>
</dbReference>
<keyword evidence="3 6" id="KW-0732">Signal</keyword>
<dbReference type="Pfam" id="PF13290">
    <property type="entry name" value="CHB_HEX_C_1"/>
    <property type="match status" value="1"/>
</dbReference>
<evidence type="ECO:0000259" key="7">
    <source>
        <dbReference type="PROSITE" id="PS50022"/>
    </source>
</evidence>
<dbReference type="GO" id="GO:0004560">
    <property type="term" value="F:alpha-L-fucosidase activity"/>
    <property type="evidence" value="ECO:0007669"/>
    <property type="project" value="InterPro"/>
</dbReference>
<dbReference type="GO" id="GO:0006004">
    <property type="term" value="P:fucose metabolic process"/>
    <property type="evidence" value="ECO:0007669"/>
    <property type="project" value="TreeGrafter"/>
</dbReference>
<feature type="domain" description="PA14" evidence="8">
    <location>
        <begin position="562"/>
        <end position="698"/>
    </location>
</feature>
<dbReference type="InterPro" id="IPR037524">
    <property type="entry name" value="PA14/GLEYA"/>
</dbReference>
<reference evidence="9" key="1">
    <citation type="journal article" name="DNA Res.">
        <title>The physiological potential of anammox bacteria as revealed by their core genome structure.</title>
        <authorList>
            <person name="Okubo T."/>
            <person name="Toyoda A."/>
            <person name="Fukuhara K."/>
            <person name="Uchiyama I."/>
            <person name="Harigaya Y."/>
            <person name="Kuroiwa M."/>
            <person name="Suzuki T."/>
            <person name="Murakami Y."/>
            <person name="Suwa Y."/>
            <person name="Takami H."/>
        </authorList>
    </citation>
    <scope>NUCLEOTIDE SEQUENCE</scope>
    <source>
        <strain evidence="9">317325-2</strain>
    </source>
</reference>
<feature type="domain" description="F5/8 type C" evidence="7">
    <location>
        <begin position="336"/>
        <end position="468"/>
    </location>
</feature>
<protein>
    <recommendedName>
        <fullName evidence="2">alpha-L-fucosidase</fullName>
        <ecNumber evidence="2">3.2.1.51</ecNumber>
    </recommendedName>
</protein>
<dbReference type="Pfam" id="PF00754">
    <property type="entry name" value="F5_F8_type_C"/>
    <property type="match status" value="1"/>
</dbReference>
<organism evidence="9 10">
    <name type="scientific">Candidatus Nitrosymbiomonas proteolyticus</name>
    <dbReference type="NCBI Taxonomy" id="2608984"/>
    <lineage>
        <taxon>Bacteria</taxon>
        <taxon>Bacillati</taxon>
        <taxon>Armatimonadota</taxon>
        <taxon>Armatimonadota incertae sedis</taxon>
        <taxon>Candidatus Nitrosymbiomonas</taxon>
    </lineage>
</organism>
<dbReference type="Pfam" id="PF01120">
    <property type="entry name" value="Alpha_L_fucos"/>
    <property type="match status" value="1"/>
</dbReference>
<dbReference type="Gene3D" id="3.20.20.80">
    <property type="entry name" value="Glycosidases"/>
    <property type="match status" value="1"/>
</dbReference>
<name>A0A809R834_9BACT</name>